<evidence type="ECO:0000313" key="2">
    <source>
        <dbReference type="EMBL" id="AHH03298.1"/>
    </source>
</evidence>
<keyword evidence="3" id="KW-1185">Reference proteome</keyword>
<dbReference type="Proteomes" id="UP000019269">
    <property type="component" value="Chromosome"/>
</dbReference>
<evidence type="ECO:0008006" key="4">
    <source>
        <dbReference type="Google" id="ProtNLM"/>
    </source>
</evidence>
<feature type="transmembrane region" description="Helical" evidence="1">
    <location>
        <begin position="27"/>
        <end position="47"/>
    </location>
</feature>
<name>A0ABN4C8B1_9SPIR</name>
<dbReference type="EMBL" id="CP004146">
    <property type="protein sequence ID" value="AHH03298.1"/>
    <property type="molecule type" value="Genomic_DNA"/>
</dbReference>
<reference evidence="2" key="1">
    <citation type="submission" date="2013-02" db="EMBL/GenBank/DDBJ databases">
        <title>Comparative genomics of Borrelia species.</title>
        <authorList>
            <person name="Schwan T.G."/>
            <person name="Raffel S.J."/>
            <person name="Porcella S.F."/>
        </authorList>
    </citation>
    <scope>NUCLEOTIDE SEQUENCE [LARGE SCALE GENOMIC DNA]</scope>
    <source>
        <strain evidence="2">YOR</strain>
    </source>
</reference>
<proteinExistence type="predicted"/>
<accession>A0ABN4C8B1</accession>
<gene>
    <name evidence="2" type="ORF">BHY_0347</name>
</gene>
<protein>
    <recommendedName>
        <fullName evidence="4">BDR-repeat family protein</fullName>
    </recommendedName>
</protein>
<keyword evidence="1" id="KW-0472">Membrane</keyword>
<evidence type="ECO:0000256" key="1">
    <source>
        <dbReference type="SAM" id="Phobius"/>
    </source>
</evidence>
<keyword evidence="1" id="KW-1133">Transmembrane helix</keyword>
<organism evidence="2 3">
    <name type="scientific">Borrelia nietonii YOR</name>
    <dbReference type="NCBI Taxonomy" id="1293576"/>
    <lineage>
        <taxon>Bacteria</taxon>
        <taxon>Pseudomonadati</taxon>
        <taxon>Spirochaetota</taxon>
        <taxon>Spirochaetia</taxon>
        <taxon>Spirochaetales</taxon>
        <taxon>Borreliaceae</taxon>
        <taxon>Borrelia</taxon>
        <taxon>Borrelia nietonii</taxon>
    </lineage>
</organism>
<keyword evidence="1" id="KW-0812">Transmembrane</keyword>
<evidence type="ECO:0000313" key="3">
    <source>
        <dbReference type="Proteomes" id="UP000019269"/>
    </source>
</evidence>
<sequence length="48" mass="5673">MKLVNLFKKGIIKLIRFYKEGKFDFEIIYYYPCAFILASDIILSSGVY</sequence>